<dbReference type="Proteomes" id="UP001501074">
    <property type="component" value="Unassembled WGS sequence"/>
</dbReference>
<proteinExistence type="predicted"/>
<dbReference type="Gene3D" id="2.60.120.10">
    <property type="entry name" value="Jelly Rolls"/>
    <property type="match status" value="1"/>
</dbReference>
<evidence type="ECO:0000259" key="7">
    <source>
        <dbReference type="PROSITE" id="PS01124"/>
    </source>
</evidence>
<evidence type="ECO:0000256" key="1">
    <source>
        <dbReference type="ARBA" id="ARBA00022490"/>
    </source>
</evidence>
<evidence type="ECO:0000256" key="3">
    <source>
        <dbReference type="ARBA" id="ARBA00023125"/>
    </source>
</evidence>
<evidence type="ECO:0000256" key="2">
    <source>
        <dbReference type="ARBA" id="ARBA00023015"/>
    </source>
</evidence>
<dbReference type="InterPro" id="IPR009057">
    <property type="entry name" value="Homeodomain-like_sf"/>
</dbReference>
<reference evidence="9" key="1">
    <citation type="journal article" date="2019" name="Int. J. Syst. Evol. Microbiol.">
        <title>The Global Catalogue of Microorganisms (GCM) 10K type strain sequencing project: providing services to taxonomists for standard genome sequencing and annotation.</title>
        <authorList>
            <consortium name="The Broad Institute Genomics Platform"/>
            <consortium name="The Broad Institute Genome Sequencing Center for Infectious Disease"/>
            <person name="Wu L."/>
            <person name="Ma J."/>
        </authorList>
    </citation>
    <scope>NUCLEOTIDE SEQUENCE [LARGE SCALE GENOMIC DNA]</scope>
    <source>
        <strain evidence="9">JCM 16902</strain>
    </source>
</reference>
<name>A0ABP6Z2W6_9ACTN</name>
<accession>A0ABP6Z2W6</accession>
<feature type="domain" description="HTH araC/xylS-type" evidence="7">
    <location>
        <begin position="236"/>
        <end position="334"/>
    </location>
</feature>
<keyword evidence="3" id="KW-0238">DNA-binding</keyword>
<dbReference type="InterPro" id="IPR037923">
    <property type="entry name" value="HTH-like"/>
</dbReference>
<dbReference type="InterPro" id="IPR050204">
    <property type="entry name" value="AraC_XylS_family_regulators"/>
</dbReference>
<dbReference type="InterPro" id="IPR014710">
    <property type="entry name" value="RmlC-like_jellyroll"/>
</dbReference>
<protein>
    <submittedName>
        <fullName evidence="8">AraC family transcriptional regulator</fullName>
    </submittedName>
</protein>
<dbReference type="PANTHER" id="PTHR46796:SF13">
    <property type="entry name" value="HTH-TYPE TRANSCRIPTIONAL ACTIVATOR RHAS"/>
    <property type="match status" value="1"/>
</dbReference>
<comment type="caution">
    <text evidence="8">The sequence shown here is derived from an EMBL/GenBank/DDBJ whole genome shotgun (WGS) entry which is preliminary data.</text>
</comment>
<dbReference type="InterPro" id="IPR018060">
    <property type="entry name" value="HTH_AraC"/>
</dbReference>
<keyword evidence="1" id="KW-0963">Cytoplasm</keyword>
<dbReference type="PROSITE" id="PS01124">
    <property type="entry name" value="HTH_ARAC_FAMILY_2"/>
    <property type="match status" value="1"/>
</dbReference>
<evidence type="ECO:0000313" key="8">
    <source>
        <dbReference type="EMBL" id="GAA3594131.1"/>
    </source>
</evidence>
<keyword evidence="4" id="KW-0010">Activator</keyword>
<sequence>MFRRVSQSISVGLSSLIVCLIGDVACYYRPMDPLADALAISGVRGALSTRVEAGGHWAIVLDDYPGTALHAVTAGRAWLTVPDRDPVELAAGDVVLLPAGTLHGLGDEPRDVAARARCEHATARGRGTGEVIRLGSQPATTRIVTIHYDRDPATLTQVLTTLPELVHVRGEAGAAGLNDTVRMLGRELADPQVGTSAVLKNLVDIVLIQMLRAWLADSPPECFGTWLGALYDPVVGKALQCLHEDPATPWTTSSLAEAISVSRATLARRFPAATGHTPAAYLATWRMDLAAVRLRDTHDSLESIAARVGYGSVPAFSRAFTRAHEKTPGRYRSETRSSNGPGFRLETPSPPHLTVDADLERSAR</sequence>
<gene>
    <name evidence="8" type="ORF">GCM10022223_06410</name>
</gene>
<feature type="region of interest" description="Disordered" evidence="6">
    <location>
        <begin position="324"/>
        <end position="364"/>
    </location>
</feature>
<evidence type="ECO:0000256" key="4">
    <source>
        <dbReference type="ARBA" id="ARBA00023159"/>
    </source>
</evidence>
<keyword evidence="5" id="KW-0804">Transcription</keyword>
<dbReference type="SUPFAM" id="SSF46689">
    <property type="entry name" value="Homeodomain-like"/>
    <property type="match status" value="2"/>
</dbReference>
<keyword evidence="2" id="KW-0805">Transcription regulation</keyword>
<evidence type="ECO:0000313" key="9">
    <source>
        <dbReference type="Proteomes" id="UP001501074"/>
    </source>
</evidence>
<dbReference type="Gene3D" id="1.10.10.60">
    <property type="entry name" value="Homeodomain-like"/>
    <property type="match status" value="2"/>
</dbReference>
<dbReference type="SMART" id="SM00342">
    <property type="entry name" value="HTH_ARAC"/>
    <property type="match status" value="1"/>
</dbReference>
<dbReference type="Pfam" id="PF12852">
    <property type="entry name" value="Cupin_6"/>
    <property type="match status" value="1"/>
</dbReference>
<evidence type="ECO:0000256" key="6">
    <source>
        <dbReference type="SAM" id="MobiDB-lite"/>
    </source>
</evidence>
<evidence type="ECO:0000256" key="5">
    <source>
        <dbReference type="ARBA" id="ARBA00023163"/>
    </source>
</evidence>
<dbReference type="PANTHER" id="PTHR46796">
    <property type="entry name" value="HTH-TYPE TRANSCRIPTIONAL ACTIVATOR RHAS-RELATED"/>
    <property type="match status" value="1"/>
</dbReference>
<keyword evidence="9" id="KW-1185">Reference proteome</keyword>
<dbReference type="SUPFAM" id="SSF51215">
    <property type="entry name" value="Regulatory protein AraC"/>
    <property type="match status" value="1"/>
</dbReference>
<organism evidence="8 9">
    <name type="scientific">Kineosporia mesophila</name>
    <dbReference type="NCBI Taxonomy" id="566012"/>
    <lineage>
        <taxon>Bacteria</taxon>
        <taxon>Bacillati</taxon>
        <taxon>Actinomycetota</taxon>
        <taxon>Actinomycetes</taxon>
        <taxon>Kineosporiales</taxon>
        <taxon>Kineosporiaceae</taxon>
        <taxon>Kineosporia</taxon>
    </lineage>
</organism>
<dbReference type="Pfam" id="PF12833">
    <property type="entry name" value="HTH_18"/>
    <property type="match status" value="1"/>
</dbReference>
<feature type="compositionally biased region" description="Basic and acidic residues" evidence="6">
    <location>
        <begin position="324"/>
        <end position="335"/>
    </location>
</feature>
<dbReference type="InterPro" id="IPR032783">
    <property type="entry name" value="AraC_lig"/>
</dbReference>
<dbReference type="InterPro" id="IPR018062">
    <property type="entry name" value="HTH_AraC-typ_CS"/>
</dbReference>
<dbReference type="EMBL" id="BAAAZO010000001">
    <property type="protein sequence ID" value="GAA3594131.1"/>
    <property type="molecule type" value="Genomic_DNA"/>
</dbReference>
<dbReference type="PROSITE" id="PS00041">
    <property type="entry name" value="HTH_ARAC_FAMILY_1"/>
    <property type="match status" value="1"/>
</dbReference>